<proteinExistence type="predicted"/>
<organism evidence="3 4">
    <name type="scientific">Usitatibacter rugosus</name>
    <dbReference type="NCBI Taxonomy" id="2732067"/>
    <lineage>
        <taxon>Bacteria</taxon>
        <taxon>Pseudomonadati</taxon>
        <taxon>Pseudomonadota</taxon>
        <taxon>Betaproteobacteria</taxon>
        <taxon>Nitrosomonadales</taxon>
        <taxon>Usitatibacteraceae</taxon>
        <taxon>Usitatibacter</taxon>
    </lineage>
</organism>
<dbReference type="InterPro" id="IPR012938">
    <property type="entry name" value="Glc/Sorbosone_DH"/>
</dbReference>
<gene>
    <name evidence="3" type="ORF">DSM104443_03347</name>
</gene>
<dbReference type="KEGG" id="uru:DSM104443_03347"/>
<accession>A0A6M4GZ17</accession>
<feature type="domain" description="Glycosyl hydrolase family 98 putative carbohydrate-binding module" evidence="2">
    <location>
        <begin position="560"/>
        <end position="711"/>
    </location>
</feature>
<dbReference type="InterPro" id="IPR013222">
    <property type="entry name" value="Glyco_hyd_98_carb-bd"/>
</dbReference>
<dbReference type="Gene3D" id="2.120.10.30">
    <property type="entry name" value="TolB, C-terminal domain"/>
    <property type="match status" value="1"/>
</dbReference>
<dbReference type="InterPro" id="IPR011041">
    <property type="entry name" value="Quinoprot_gluc/sorb_DH_b-prop"/>
</dbReference>
<dbReference type="SUPFAM" id="SSF49785">
    <property type="entry name" value="Galactose-binding domain-like"/>
    <property type="match status" value="1"/>
</dbReference>
<evidence type="ECO:0000259" key="2">
    <source>
        <dbReference type="SMART" id="SM00776"/>
    </source>
</evidence>
<dbReference type="Proteomes" id="UP000501534">
    <property type="component" value="Chromosome"/>
</dbReference>
<dbReference type="SUPFAM" id="SSF48726">
    <property type="entry name" value="Immunoglobulin"/>
    <property type="match status" value="1"/>
</dbReference>
<dbReference type="InterPro" id="IPR013783">
    <property type="entry name" value="Ig-like_fold"/>
</dbReference>
<sequence>MFARLIAAVALLAGFALTAGAATVPVGFVDRQIATGFTSPTSLTVLPDGRVLAMQQNGIIRIVKGDVLLAANFWGVPNVDSTNERGCLGIVPDPQFATNHFVYIYCTITNGTASNNRIIRVTEANDTIVANSATTIFQLPNVPSATRWHMGGALKFAPDGKLYVAVGNHEDNPQPPSTANSQNLASAFGKILRINKDGTIPSDNPYVSVTGAYTAIWNIGHRNPFAFDIQPVTGRMMIGDVGQGTWEEINDGIRGGNYGWPNYEGPENDANFNPPFYSYNHNTGGCSVTGVAFYNPTTSQFPASYVGKVLFEDFCQGNIRVLDTSNAAVTAFVTGISFPTNLAVAPDGGVYYMARNQQTGNPNPGGGTLSKITYTGSQAPRITLNPQSQTIVLGSPVTFTVAADGATSYQWQRNGTNISGATATSYTLAATATGDNAARFRATATNSFGSTFSSEATLTVTTNRFPVATINLPAATTEFKSGDVVNYSGTGTDPEDGNLPASAFTWQVDFQHDSHQHPFIAATTGATSGSFTVPDFETEANVWLRVFLTVRDSGGSTNSVSRNIYPGTQLSSLTPIGTPVNAWGPYEKDRSNGEQGAADGRPMVIGGIPFNKGLGVHAPSELRFNLGGTCSGNFVSDVGIDDEVGDNGSVVFQVYLDNVLAYDSGLMRGSEGRKSLSVSVAGKTELRLVVTDGGDGNGYDHADWGAGRITGCGSAPPVVSITNLSVKDTANAADWSVRTNLQNGNQVYGDRTFTFTTVPSLVAGSAWIRTANDSKTFTGNPAVTFSIGAAQDVYVGANDIGPKPSWIDATWVDSGQNIVTLEADGTSRTYSLFRKRFNAGMVSLGPWGSGSSMYLIIVK</sequence>
<dbReference type="EMBL" id="CP053069">
    <property type="protein sequence ID" value="QJR12262.1"/>
    <property type="molecule type" value="Genomic_DNA"/>
</dbReference>
<evidence type="ECO:0000256" key="1">
    <source>
        <dbReference type="SAM" id="SignalP"/>
    </source>
</evidence>
<dbReference type="InterPro" id="IPR008979">
    <property type="entry name" value="Galactose-bd-like_sf"/>
</dbReference>
<dbReference type="Pfam" id="PF08305">
    <property type="entry name" value="NPCBM"/>
    <property type="match status" value="1"/>
</dbReference>
<dbReference type="PANTHER" id="PTHR19328:SF13">
    <property type="entry name" value="HIPL1 PROTEIN"/>
    <property type="match status" value="1"/>
</dbReference>
<evidence type="ECO:0000313" key="4">
    <source>
        <dbReference type="Proteomes" id="UP000501534"/>
    </source>
</evidence>
<name>A0A6M4GZ17_9PROT</name>
<keyword evidence="1" id="KW-0732">Signal</keyword>
<dbReference type="Pfam" id="PF07995">
    <property type="entry name" value="GSDH"/>
    <property type="match status" value="1"/>
</dbReference>
<dbReference type="SUPFAM" id="SSF50952">
    <property type="entry name" value="Soluble quinoprotein glucose dehydrogenase"/>
    <property type="match status" value="1"/>
</dbReference>
<evidence type="ECO:0000313" key="3">
    <source>
        <dbReference type="EMBL" id="QJR12262.1"/>
    </source>
</evidence>
<reference evidence="3 4" key="1">
    <citation type="submission" date="2020-04" db="EMBL/GenBank/DDBJ databases">
        <title>Usitatibacter rugosus gen. nov., sp. nov. and Usitatibacter palustris sp. nov., novel members of Usitatibacteraceae fam. nov. within the order Nitrosomonadales isolated from soil.</title>
        <authorList>
            <person name="Huber K.J."/>
            <person name="Neumann-Schaal M."/>
            <person name="Geppert A."/>
            <person name="Luckner M."/>
            <person name="Wanner G."/>
            <person name="Overmann J."/>
        </authorList>
    </citation>
    <scope>NUCLEOTIDE SEQUENCE [LARGE SCALE GENOMIC DNA]</scope>
    <source>
        <strain evidence="3 4">0125_3</strain>
    </source>
</reference>
<dbReference type="InterPro" id="IPR038637">
    <property type="entry name" value="NPCBM_sf"/>
</dbReference>
<dbReference type="InterPro" id="IPR011042">
    <property type="entry name" value="6-blade_b-propeller_TolB-like"/>
</dbReference>
<dbReference type="RefSeq" id="WP_171094318.1">
    <property type="nucleotide sequence ID" value="NZ_CP053069.1"/>
</dbReference>
<dbReference type="Gene3D" id="2.60.40.10">
    <property type="entry name" value="Immunoglobulins"/>
    <property type="match status" value="1"/>
</dbReference>
<dbReference type="PANTHER" id="PTHR19328">
    <property type="entry name" value="HEDGEHOG-INTERACTING PROTEIN"/>
    <property type="match status" value="1"/>
</dbReference>
<dbReference type="Gene3D" id="2.60.120.1060">
    <property type="entry name" value="NPCBM/NEW2 domain"/>
    <property type="match status" value="1"/>
</dbReference>
<protein>
    <recommendedName>
        <fullName evidence="2">Glycosyl hydrolase family 98 putative carbohydrate-binding module domain-containing protein</fullName>
    </recommendedName>
</protein>
<dbReference type="AlphaFoldDB" id="A0A6M4GZ17"/>
<keyword evidence="4" id="KW-1185">Reference proteome</keyword>
<feature type="chain" id="PRO_5027048809" description="Glycosyl hydrolase family 98 putative carbohydrate-binding module domain-containing protein" evidence="1">
    <location>
        <begin position="22"/>
        <end position="859"/>
    </location>
</feature>
<feature type="signal peptide" evidence="1">
    <location>
        <begin position="1"/>
        <end position="21"/>
    </location>
</feature>
<dbReference type="InterPro" id="IPR036179">
    <property type="entry name" value="Ig-like_dom_sf"/>
</dbReference>
<dbReference type="SMART" id="SM00776">
    <property type="entry name" value="NPCBM"/>
    <property type="match status" value="1"/>
</dbReference>